<evidence type="ECO:0000256" key="1">
    <source>
        <dbReference type="ARBA" id="ARBA00011073"/>
    </source>
</evidence>
<evidence type="ECO:0000256" key="3">
    <source>
        <dbReference type="ARBA" id="ARBA00022729"/>
    </source>
</evidence>
<feature type="signal peptide" evidence="7">
    <location>
        <begin position="1"/>
        <end position="20"/>
    </location>
</feature>
<sequence length="642" mass="72178">MKNKILQLLLLFIVFQFSNAQERVRYLLEIPNKAYVPEVVSENDGVLELRLRGNIESNQRINTVLSSFTVYEFKELLPGTQNSFLKNKYVLDLDNNDDIGNLTNQYSSYYPSYFIEEDYEPLDIPINPIQYTPNDWENPDLTDNIKISNYDDYEQNDLRMIGARLAWEITKGEPSVIIGVADQGFDIEHEDFETEFVGGVSDYDDQYGPHGNYVAGFASAATDNDLGVSSIGFNTKLIGAKGGSVSNLLLLAQYDPKPKVVNLSFGLDSSYNQNIQDMVNAIDSLDVTVVIAGGNGEGSGSGDPSTYYWPASYKNVIAVSTVGNKNEINSTIIPYDNWKDVHSCYHKDNGVVQSHQHNDSIDIVVPAYYPSPVLWRDADHTDPWKDDYRRTGFGGTSLSAPIVAGTIGLMHSVNYCLKPREVETILKLTAVKVDTIPENLPYYGKLGAGRLDAYQAVKMARDMKSDFGTVTVSDRILYRPWFYKLETAPYVIKMANNTITDSAKIKFRARAAMEIVSGLYQPEGGYIDLQINPNLTSCEVPTTTTPSKVGNIKEDNPNDYKEFYFVTPTLVDSEVIVKSEPFNPNLKTIRVYDFYNQLVYKKSSTKKSETQLNLTNLKPGIYIIKLYNNNNETIYSTKIVKK</sequence>
<dbReference type="InterPro" id="IPR023828">
    <property type="entry name" value="Peptidase_S8_Ser-AS"/>
</dbReference>
<organism evidence="10 11">
    <name type="scientific">Marixanthomonas spongiae</name>
    <dbReference type="NCBI Taxonomy" id="2174845"/>
    <lineage>
        <taxon>Bacteria</taxon>
        <taxon>Pseudomonadati</taxon>
        <taxon>Bacteroidota</taxon>
        <taxon>Flavobacteriia</taxon>
        <taxon>Flavobacteriales</taxon>
        <taxon>Flavobacteriaceae</taxon>
        <taxon>Marixanthomonas</taxon>
    </lineage>
</organism>
<name>A0A2U0I644_9FLAO</name>
<comment type="caution">
    <text evidence="10">The sequence shown here is derived from an EMBL/GenBank/DDBJ whole genome shotgun (WGS) entry which is preliminary data.</text>
</comment>
<keyword evidence="3 7" id="KW-0732">Signal</keyword>
<dbReference type="PANTHER" id="PTHR43806:SF11">
    <property type="entry name" value="CEREVISIN-RELATED"/>
    <property type="match status" value="1"/>
</dbReference>
<proteinExistence type="inferred from homology"/>
<feature type="active site" description="Charge relay system" evidence="6">
    <location>
        <position position="182"/>
    </location>
</feature>
<accession>A0A2U0I644</accession>
<dbReference type="Gene3D" id="3.40.50.200">
    <property type="entry name" value="Peptidase S8/S53 domain"/>
    <property type="match status" value="1"/>
</dbReference>
<dbReference type="PRINTS" id="PR00723">
    <property type="entry name" value="SUBTILISIN"/>
</dbReference>
<dbReference type="PROSITE" id="PS00138">
    <property type="entry name" value="SUBTILASE_SER"/>
    <property type="match status" value="1"/>
</dbReference>
<keyword evidence="11" id="KW-1185">Reference proteome</keyword>
<feature type="chain" id="PRO_5015487975" description="T9SS C-terminal target domain-containing protein" evidence="7">
    <location>
        <begin position="21"/>
        <end position="642"/>
    </location>
</feature>
<dbReference type="InterPro" id="IPR050131">
    <property type="entry name" value="Peptidase_S8_subtilisin-like"/>
</dbReference>
<feature type="active site" description="Charge relay system" evidence="6">
    <location>
        <position position="210"/>
    </location>
</feature>
<evidence type="ECO:0000313" key="10">
    <source>
        <dbReference type="EMBL" id="PVW16534.1"/>
    </source>
</evidence>
<feature type="domain" description="Secretion system C-terminal sorting" evidence="9">
    <location>
        <begin position="577"/>
        <end position="639"/>
    </location>
</feature>
<dbReference type="SUPFAM" id="SSF52743">
    <property type="entry name" value="Subtilisin-like"/>
    <property type="match status" value="1"/>
</dbReference>
<dbReference type="AlphaFoldDB" id="A0A2U0I644"/>
<dbReference type="Pfam" id="PF00082">
    <property type="entry name" value="Peptidase_S8"/>
    <property type="match status" value="1"/>
</dbReference>
<evidence type="ECO:0000256" key="5">
    <source>
        <dbReference type="ARBA" id="ARBA00022825"/>
    </source>
</evidence>
<dbReference type="RefSeq" id="WP_116693548.1">
    <property type="nucleotide sequence ID" value="NZ_QEHR01000002.1"/>
</dbReference>
<keyword evidence="5 6" id="KW-0720">Serine protease</keyword>
<evidence type="ECO:0000256" key="7">
    <source>
        <dbReference type="SAM" id="SignalP"/>
    </source>
</evidence>
<protein>
    <recommendedName>
        <fullName evidence="12">T9SS C-terminal target domain-containing protein</fullName>
    </recommendedName>
</protein>
<dbReference type="NCBIfam" id="TIGR04183">
    <property type="entry name" value="Por_Secre_tail"/>
    <property type="match status" value="1"/>
</dbReference>
<dbReference type="InterPro" id="IPR015500">
    <property type="entry name" value="Peptidase_S8_subtilisin-rel"/>
</dbReference>
<gene>
    <name evidence="10" type="ORF">DDV96_04610</name>
</gene>
<keyword evidence="4 6" id="KW-0378">Hydrolase</keyword>
<dbReference type="Pfam" id="PF18962">
    <property type="entry name" value="Por_Secre_tail"/>
    <property type="match status" value="1"/>
</dbReference>
<dbReference type="InterPro" id="IPR000209">
    <property type="entry name" value="Peptidase_S8/S53_dom"/>
</dbReference>
<evidence type="ECO:0000256" key="4">
    <source>
        <dbReference type="ARBA" id="ARBA00022801"/>
    </source>
</evidence>
<evidence type="ECO:0000259" key="8">
    <source>
        <dbReference type="Pfam" id="PF00082"/>
    </source>
</evidence>
<dbReference type="EMBL" id="QEHR01000002">
    <property type="protein sequence ID" value="PVW16534.1"/>
    <property type="molecule type" value="Genomic_DNA"/>
</dbReference>
<comment type="similarity">
    <text evidence="1 6">Belongs to the peptidase S8 family.</text>
</comment>
<dbReference type="InterPro" id="IPR026444">
    <property type="entry name" value="Secre_tail"/>
</dbReference>
<dbReference type="Proteomes" id="UP000245962">
    <property type="component" value="Unassembled WGS sequence"/>
</dbReference>
<evidence type="ECO:0000256" key="6">
    <source>
        <dbReference type="PROSITE-ProRule" id="PRU01240"/>
    </source>
</evidence>
<dbReference type="GO" id="GO:0006508">
    <property type="term" value="P:proteolysis"/>
    <property type="evidence" value="ECO:0007669"/>
    <property type="project" value="UniProtKB-KW"/>
</dbReference>
<evidence type="ECO:0000256" key="2">
    <source>
        <dbReference type="ARBA" id="ARBA00022670"/>
    </source>
</evidence>
<evidence type="ECO:0000313" key="11">
    <source>
        <dbReference type="Proteomes" id="UP000245962"/>
    </source>
</evidence>
<dbReference type="GO" id="GO:0004252">
    <property type="term" value="F:serine-type endopeptidase activity"/>
    <property type="evidence" value="ECO:0007669"/>
    <property type="project" value="UniProtKB-UniRule"/>
</dbReference>
<feature type="domain" description="Peptidase S8/S53" evidence="8">
    <location>
        <begin position="175"/>
        <end position="433"/>
    </location>
</feature>
<reference evidence="10 11" key="1">
    <citation type="submission" date="2018-04" db="EMBL/GenBank/DDBJ databases">
        <title>Marixanthomonas spongiae HN-E44 sp. nov., isolated from a marine sponge.</title>
        <authorList>
            <person name="Luo L."/>
            <person name="Zhuang L."/>
        </authorList>
    </citation>
    <scope>NUCLEOTIDE SEQUENCE [LARGE SCALE GENOMIC DNA]</scope>
    <source>
        <strain evidence="10 11">HN-E44</strain>
    </source>
</reference>
<dbReference type="PANTHER" id="PTHR43806">
    <property type="entry name" value="PEPTIDASE S8"/>
    <property type="match status" value="1"/>
</dbReference>
<evidence type="ECO:0000259" key="9">
    <source>
        <dbReference type="Pfam" id="PF18962"/>
    </source>
</evidence>
<dbReference type="OrthoDB" id="1055762at2"/>
<feature type="active site" description="Charge relay system" evidence="6">
    <location>
        <position position="397"/>
    </location>
</feature>
<dbReference type="PROSITE" id="PS51892">
    <property type="entry name" value="SUBTILASE"/>
    <property type="match status" value="1"/>
</dbReference>
<evidence type="ECO:0008006" key="12">
    <source>
        <dbReference type="Google" id="ProtNLM"/>
    </source>
</evidence>
<dbReference type="InterPro" id="IPR036852">
    <property type="entry name" value="Peptidase_S8/S53_dom_sf"/>
</dbReference>
<keyword evidence="2 6" id="KW-0645">Protease</keyword>